<organism evidence="1 2">
    <name type="scientific">Paramecium pentaurelia</name>
    <dbReference type="NCBI Taxonomy" id="43138"/>
    <lineage>
        <taxon>Eukaryota</taxon>
        <taxon>Sar</taxon>
        <taxon>Alveolata</taxon>
        <taxon>Ciliophora</taxon>
        <taxon>Intramacronucleata</taxon>
        <taxon>Oligohymenophorea</taxon>
        <taxon>Peniculida</taxon>
        <taxon>Parameciidae</taxon>
        <taxon>Paramecium</taxon>
    </lineage>
</organism>
<name>A0A8S1XUV3_9CILI</name>
<gene>
    <name evidence="1" type="ORF">PPENT_87.1.T1380115</name>
</gene>
<sequence length="63" mass="7489">MKLTSNVKLQINQIIRSRRTTFIKNQLFLFLQKSSNNLQNYKALRKNLQKVFGISSFMRKAKL</sequence>
<accession>A0A8S1XUV3</accession>
<comment type="caution">
    <text evidence="1">The sequence shown here is derived from an EMBL/GenBank/DDBJ whole genome shotgun (WGS) entry which is preliminary data.</text>
</comment>
<reference evidence="1" key="1">
    <citation type="submission" date="2021-01" db="EMBL/GenBank/DDBJ databases">
        <authorList>
            <consortium name="Genoscope - CEA"/>
            <person name="William W."/>
        </authorList>
    </citation>
    <scope>NUCLEOTIDE SEQUENCE</scope>
</reference>
<dbReference type="AlphaFoldDB" id="A0A8S1XUV3"/>
<keyword evidence="2" id="KW-1185">Reference proteome</keyword>
<protein>
    <submittedName>
        <fullName evidence="1">Uncharacterized protein</fullName>
    </submittedName>
</protein>
<evidence type="ECO:0000313" key="1">
    <source>
        <dbReference type="EMBL" id="CAD8204827.1"/>
    </source>
</evidence>
<proteinExistence type="predicted"/>
<evidence type="ECO:0000313" key="2">
    <source>
        <dbReference type="Proteomes" id="UP000689195"/>
    </source>
</evidence>
<dbReference type="Proteomes" id="UP000689195">
    <property type="component" value="Unassembled WGS sequence"/>
</dbReference>
<dbReference type="EMBL" id="CAJJDO010000138">
    <property type="protein sequence ID" value="CAD8204827.1"/>
    <property type="molecule type" value="Genomic_DNA"/>
</dbReference>